<proteinExistence type="predicted"/>
<evidence type="ECO:0000313" key="1">
    <source>
        <dbReference type="EMBL" id="GAA1513450.1"/>
    </source>
</evidence>
<comment type="caution">
    <text evidence="1">The sequence shown here is derived from an EMBL/GenBank/DDBJ whole genome shotgun (WGS) entry which is preliminary data.</text>
</comment>
<dbReference type="Proteomes" id="UP001501470">
    <property type="component" value="Unassembled WGS sequence"/>
</dbReference>
<evidence type="ECO:0000313" key="2">
    <source>
        <dbReference type="Proteomes" id="UP001501470"/>
    </source>
</evidence>
<gene>
    <name evidence="1" type="ORF">GCM10009827_030030</name>
</gene>
<organism evidence="1 2">
    <name type="scientific">Dactylosporangium maewongense</name>
    <dbReference type="NCBI Taxonomy" id="634393"/>
    <lineage>
        <taxon>Bacteria</taxon>
        <taxon>Bacillati</taxon>
        <taxon>Actinomycetota</taxon>
        <taxon>Actinomycetes</taxon>
        <taxon>Micromonosporales</taxon>
        <taxon>Micromonosporaceae</taxon>
        <taxon>Dactylosporangium</taxon>
    </lineage>
</organism>
<sequence>MIVGGKAQVGLDDLRITADLKAVSVTAVEDEDGFGGGWRVVARAVCTATLSGLELVTATVPASSSTMKALGVRCPEGKHLQGMGAAITGGGGQARLTTIMAATDQGPAMLVTATEDGNGYGGSWTLAGQAVCAK</sequence>
<protein>
    <submittedName>
        <fullName evidence="1">Uncharacterized protein</fullName>
    </submittedName>
</protein>
<accession>A0ABN2A847</accession>
<keyword evidence="2" id="KW-1185">Reference proteome</keyword>
<name>A0ABN2A847_9ACTN</name>
<dbReference type="EMBL" id="BAAAQD010000005">
    <property type="protein sequence ID" value="GAA1513450.1"/>
    <property type="molecule type" value="Genomic_DNA"/>
</dbReference>
<reference evidence="1 2" key="1">
    <citation type="journal article" date="2019" name="Int. J. Syst. Evol. Microbiol.">
        <title>The Global Catalogue of Microorganisms (GCM) 10K type strain sequencing project: providing services to taxonomists for standard genome sequencing and annotation.</title>
        <authorList>
            <consortium name="The Broad Institute Genomics Platform"/>
            <consortium name="The Broad Institute Genome Sequencing Center for Infectious Disease"/>
            <person name="Wu L."/>
            <person name="Ma J."/>
        </authorList>
    </citation>
    <scope>NUCLEOTIDE SEQUENCE [LARGE SCALE GENOMIC DNA]</scope>
    <source>
        <strain evidence="1 2">JCM 15933</strain>
    </source>
</reference>